<evidence type="ECO:0000256" key="16">
    <source>
        <dbReference type="RuleBase" id="RU003357"/>
    </source>
</evidence>
<keyword evidence="22" id="KW-1185">Reference proteome</keyword>
<evidence type="ECO:0000256" key="17">
    <source>
        <dbReference type="SAM" id="MobiDB-lite"/>
    </source>
</evidence>
<sequence>MQAAFRLTAAAAGVALLCLSSPARSAEPIVIAQASPQAHTQLQAQAQTQPQAVQAQAAPAAADADKTLSTVTVVGNWLDQPNETKVLEHPGARSIADRRTIEESGATNVREVLRRMPGVQVQDSNGTGGSDISLNVGVRGLASRLSPRSTVLLDGVPLAVAPYGQPQLSMAPLSMGNIDTIDVVRGAGSVRYGPQNVGGIINFVTRPIPQTFAAQASVETEVATHGGNVKTMPSVFIGGTNDNGLGGALMYSGVHGDGYRRGNDRVDIDDLMLKGSYRISSTDQITASYHYYEALADMPGGLTAAQYAADPFQSVRPYDTFAGRRSDVSLKYSHQDNNRKFEVLTYYTDSFRGSQIESESAGRRRLGSFPRHYHTFAVEPRYSQLFRGANMSHEVSVGYRYLREASDEQASRTAFYTPGTVDPTTIASPMYQWRSGGTTANAVYIDDTINVGNWTITPGLRYEMIRSNITDHFTQRRTDIKSDEPLPSLAVMYHVSDNWKLFGNAGVSFGPLQYFQIAQTTNGLAPEKAKTYELGTHFNANGWGGELTLFNIDFDDELQLRGGTMGSPDAWTNLGATRHRGVESSLRYDFGTLSKALAGLSAYAGYTYTEATYNHGTFAGRDLPFYSRHVATAGVRYSRNRWTLNVDGFAQSRQHSPGDPTDGTPYQTAESANGALGDIPGYALVHMRLGYDFGKSMSNLKLAVGVKNLFDRRYFTRSTDNNLGKYVGMPRTFYVQATLAF</sequence>
<gene>
    <name evidence="21" type="ORF">F1599_04240</name>
</gene>
<evidence type="ECO:0000256" key="11">
    <source>
        <dbReference type="ARBA" id="ARBA00023136"/>
    </source>
</evidence>
<dbReference type="Proteomes" id="UP000324324">
    <property type="component" value="Unassembled WGS sequence"/>
</dbReference>
<evidence type="ECO:0000256" key="14">
    <source>
        <dbReference type="PROSITE-ProRule" id="PRU01360"/>
    </source>
</evidence>
<dbReference type="Pfam" id="PF00593">
    <property type="entry name" value="TonB_dep_Rec_b-barrel"/>
    <property type="match status" value="1"/>
</dbReference>
<dbReference type="InterPro" id="IPR001917">
    <property type="entry name" value="Aminotrans_II_pyridoxalP_BS"/>
</dbReference>
<keyword evidence="6 14" id="KW-0812">Transmembrane</keyword>
<evidence type="ECO:0000256" key="10">
    <source>
        <dbReference type="ARBA" id="ARBA00023077"/>
    </source>
</evidence>
<dbReference type="Gene3D" id="2.40.170.20">
    <property type="entry name" value="TonB-dependent receptor, beta-barrel domain"/>
    <property type="match status" value="1"/>
</dbReference>
<dbReference type="InterPro" id="IPR012910">
    <property type="entry name" value="Plug_dom"/>
</dbReference>
<dbReference type="InterPro" id="IPR000531">
    <property type="entry name" value="Beta-barrel_TonB"/>
</dbReference>
<dbReference type="RefSeq" id="WP_150082297.1">
    <property type="nucleotide sequence ID" value="NZ_VWRN01000016.1"/>
</dbReference>
<feature type="domain" description="TonB-dependent receptor-like beta-barrel" evidence="19">
    <location>
        <begin position="281"/>
        <end position="709"/>
    </location>
</feature>
<evidence type="ECO:0000313" key="21">
    <source>
        <dbReference type="EMBL" id="KAA6129751.1"/>
    </source>
</evidence>
<keyword evidence="10 16" id="KW-0798">TonB box</keyword>
<keyword evidence="8" id="KW-0408">Iron</keyword>
<dbReference type="Gene3D" id="2.170.130.10">
    <property type="entry name" value="TonB-dependent receptor, plug domain"/>
    <property type="match status" value="1"/>
</dbReference>
<evidence type="ECO:0000256" key="7">
    <source>
        <dbReference type="ARBA" id="ARBA00022729"/>
    </source>
</evidence>
<dbReference type="GO" id="GO:0015343">
    <property type="term" value="F:siderophore-iron transmembrane transporter activity"/>
    <property type="evidence" value="ECO:0007669"/>
    <property type="project" value="InterPro"/>
</dbReference>
<evidence type="ECO:0000256" key="2">
    <source>
        <dbReference type="ARBA" id="ARBA00009810"/>
    </source>
</evidence>
<keyword evidence="7 18" id="KW-0732">Signal</keyword>
<evidence type="ECO:0000256" key="18">
    <source>
        <dbReference type="SAM" id="SignalP"/>
    </source>
</evidence>
<evidence type="ECO:0000256" key="12">
    <source>
        <dbReference type="ARBA" id="ARBA00023170"/>
    </source>
</evidence>
<dbReference type="PANTHER" id="PTHR30442">
    <property type="entry name" value="IRON III DICITRATE TRANSPORT PROTEIN FECA"/>
    <property type="match status" value="1"/>
</dbReference>
<evidence type="ECO:0000259" key="20">
    <source>
        <dbReference type="Pfam" id="PF07715"/>
    </source>
</evidence>
<dbReference type="AlphaFoldDB" id="A0A5M8B5V6"/>
<comment type="subcellular location">
    <subcellularLocation>
        <location evidence="1 14">Cell outer membrane</location>
        <topology evidence="1 14">Multi-pass membrane protein</topology>
    </subcellularLocation>
</comment>
<evidence type="ECO:0000256" key="3">
    <source>
        <dbReference type="ARBA" id="ARBA00022448"/>
    </source>
</evidence>
<dbReference type="PROSITE" id="PS01156">
    <property type="entry name" value="TONB_DEPENDENT_REC_2"/>
    <property type="match status" value="1"/>
</dbReference>
<dbReference type="GO" id="GO:0038023">
    <property type="term" value="F:signaling receptor activity"/>
    <property type="evidence" value="ECO:0007669"/>
    <property type="project" value="InterPro"/>
</dbReference>
<keyword evidence="4 14" id="KW-1134">Transmembrane beta strand</keyword>
<dbReference type="NCBIfam" id="TIGR01783">
    <property type="entry name" value="TonB-siderophor"/>
    <property type="match status" value="1"/>
</dbReference>
<dbReference type="PANTHER" id="PTHR30442:SF0">
    <property type="entry name" value="FE(3+) DICITRATE TRANSPORT PROTEIN FECA"/>
    <property type="match status" value="1"/>
</dbReference>
<dbReference type="SUPFAM" id="SSF56935">
    <property type="entry name" value="Porins"/>
    <property type="match status" value="1"/>
</dbReference>
<keyword evidence="12 21" id="KW-0675">Receptor</keyword>
<evidence type="ECO:0000256" key="5">
    <source>
        <dbReference type="ARBA" id="ARBA00022496"/>
    </source>
</evidence>
<evidence type="ECO:0000256" key="8">
    <source>
        <dbReference type="ARBA" id="ARBA00023004"/>
    </source>
</evidence>
<feature type="domain" description="TonB-dependent receptor plug" evidence="20">
    <location>
        <begin position="87"/>
        <end position="200"/>
    </location>
</feature>
<proteinExistence type="inferred from homology"/>
<evidence type="ECO:0000256" key="4">
    <source>
        <dbReference type="ARBA" id="ARBA00022452"/>
    </source>
</evidence>
<comment type="caution">
    <text evidence="21">The sequence shown here is derived from an EMBL/GenBank/DDBJ whole genome shotgun (WGS) entry which is preliminary data.</text>
</comment>
<feature type="chain" id="PRO_5024419280" evidence="18">
    <location>
        <begin position="26"/>
        <end position="741"/>
    </location>
</feature>
<feature type="signal peptide" evidence="18">
    <location>
        <begin position="1"/>
        <end position="25"/>
    </location>
</feature>
<dbReference type="PROSITE" id="PS00599">
    <property type="entry name" value="AA_TRANSFER_CLASS_2"/>
    <property type="match status" value="1"/>
</dbReference>
<protein>
    <submittedName>
        <fullName evidence="21">TonB-dependent siderophore receptor</fullName>
    </submittedName>
</protein>
<evidence type="ECO:0000256" key="15">
    <source>
        <dbReference type="PROSITE-ProRule" id="PRU10144"/>
    </source>
</evidence>
<keyword evidence="13 14" id="KW-0998">Cell outer membrane</keyword>
<dbReference type="GO" id="GO:0015891">
    <property type="term" value="P:siderophore transport"/>
    <property type="evidence" value="ECO:0007669"/>
    <property type="project" value="InterPro"/>
</dbReference>
<accession>A0A5M8B5V6</accession>
<feature type="region of interest" description="Disordered" evidence="17">
    <location>
        <begin position="650"/>
        <end position="670"/>
    </location>
</feature>
<dbReference type="InterPro" id="IPR037066">
    <property type="entry name" value="Plug_dom_sf"/>
</dbReference>
<keyword evidence="5" id="KW-0410">Iron transport</keyword>
<feature type="short sequence motif" description="TonB C-terminal box" evidence="15">
    <location>
        <begin position="724"/>
        <end position="741"/>
    </location>
</feature>
<evidence type="ECO:0000313" key="22">
    <source>
        <dbReference type="Proteomes" id="UP000324324"/>
    </source>
</evidence>
<dbReference type="GO" id="GO:0016740">
    <property type="term" value="F:transferase activity"/>
    <property type="evidence" value="ECO:0007669"/>
    <property type="project" value="InterPro"/>
</dbReference>
<evidence type="ECO:0000256" key="1">
    <source>
        <dbReference type="ARBA" id="ARBA00004571"/>
    </source>
</evidence>
<organism evidence="21 22">
    <name type="scientific">Cupriavidus cauae</name>
    <dbReference type="NCBI Taxonomy" id="2608999"/>
    <lineage>
        <taxon>Bacteria</taxon>
        <taxon>Pseudomonadati</taxon>
        <taxon>Pseudomonadota</taxon>
        <taxon>Betaproteobacteria</taxon>
        <taxon>Burkholderiales</taxon>
        <taxon>Burkholderiaceae</taxon>
        <taxon>Cupriavidus</taxon>
    </lineage>
</organism>
<dbReference type="Pfam" id="PF07715">
    <property type="entry name" value="Plug"/>
    <property type="match status" value="1"/>
</dbReference>
<evidence type="ECO:0000256" key="9">
    <source>
        <dbReference type="ARBA" id="ARBA00023065"/>
    </source>
</evidence>
<dbReference type="InterPro" id="IPR039426">
    <property type="entry name" value="TonB-dep_rcpt-like"/>
</dbReference>
<keyword evidence="11 14" id="KW-0472">Membrane</keyword>
<name>A0A5M8B5V6_9BURK</name>
<dbReference type="InterPro" id="IPR036942">
    <property type="entry name" value="Beta-barrel_TonB_sf"/>
</dbReference>
<comment type="similarity">
    <text evidence="2 14 16">Belongs to the TonB-dependent receptor family.</text>
</comment>
<dbReference type="InterPro" id="IPR010105">
    <property type="entry name" value="TonB_sidphr_rcpt"/>
</dbReference>
<evidence type="ECO:0000256" key="13">
    <source>
        <dbReference type="ARBA" id="ARBA00023237"/>
    </source>
</evidence>
<dbReference type="EMBL" id="VWRN01000016">
    <property type="protein sequence ID" value="KAA6129751.1"/>
    <property type="molecule type" value="Genomic_DNA"/>
</dbReference>
<evidence type="ECO:0000256" key="6">
    <source>
        <dbReference type="ARBA" id="ARBA00022692"/>
    </source>
</evidence>
<dbReference type="GO" id="GO:0009279">
    <property type="term" value="C:cell outer membrane"/>
    <property type="evidence" value="ECO:0007669"/>
    <property type="project" value="UniProtKB-SubCell"/>
</dbReference>
<keyword evidence="3 14" id="KW-0813">Transport</keyword>
<dbReference type="PROSITE" id="PS52016">
    <property type="entry name" value="TONB_DEPENDENT_REC_3"/>
    <property type="match status" value="1"/>
</dbReference>
<dbReference type="InterPro" id="IPR010917">
    <property type="entry name" value="TonB_rcpt_CS"/>
</dbReference>
<reference evidence="21 22" key="1">
    <citation type="submission" date="2019-09" db="EMBL/GenBank/DDBJ databases">
        <title>Isolation of a novel species in the genus Cupriavidus from patients with sepsis using whole genome sequencing.</title>
        <authorList>
            <person name="Kweon O.J."/>
            <person name="Lee M.-K."/>
        </authorList>
    </citation>
    <scope>NUCLEOTIDE SEQUENCE [LARGE SCALE GENOMIC DNA]</scope>
    <source>
        <strain evidence="21 22">MKL-01</strain>
    </source>
</reference>
<dbReference type="CDD" id="cd01347">
    <property type="entry name" value="ligand_gated_channel"/>
    <property type="match status" value="1"/>
</dbReference>
<keyword evidence="9" id="KW-0406">Ion transport</keyword>
<evidence type="ECO:0000259" key="19">
    <source>
        <dbReference type="Pfam" id="PF00593"/>
    </source>
</evidence>